<comment type="caution">
    <text evidence="4">The sequence shown here is derived from an EMBL/GenBank/DDBJ whole genome shotgun (WGS) entry which is preliminary data.</text>
</comment>
<dbReference type="PANTHER" id="PTHR33495:SF2">
    <property type="entry name" value="ANTI-SIGMA FACTOR ANTAGONIST TM_1081-RELATED"/>
    <property type="match status" value="1"/>
</dbReference>
<gene>
    <name evidence="4" type="ORF">GCM10012285_02930</name>
</gene>
<dbReference type="PANTHER" id="PTHR33495">
    <property type="entry name" value="ANTI-SIGMA FACTOR ANTAGONIST TM_1081-RELATED-RELATED"/>
    <property type="match status" value="1"/>
</dbReference>
<comment type="similarity">
    <text evidence="1 2">Belongs to the anti-sigma-factor antagonist family.</text>
</comment>
<dbReference type="GeneID" id="301546203"/>
<name>A0ABQ2IVV5_9ACTN</name>
<dbReference type="EMBL" id="BMND01000001">
    <property type="protein sequence ID" value="GGN32605.1"/>
    <property type="molecule type" value="Genomic_DNA"/>
</dbReference>
<dbReference type="InterPro" id="IPR002645">
    <property type="entry name" value="STAS_dom"/>
</dbReference>
<dbReference type="Pfam" id="PF01740">
    <property type="entry name" value="STAS"/>
    <property type="match status" value="1"/>
</dbReference>
<accession>A0ABQ2IVV5</accession>
<dbReference type="NCBIfam" id="TIGR00377">
    <property type="entry name" value="ant_ant_sig"/>
    <property type="match status" value="1"/>
</dbReference>
<dbReference type="SUPFAM" id="SSF52091">
    <property type="entry name" value="SpoIIaa-like"/>
    <property type="match status" value="1"/>
</dbReference>
<dbReference type="Proteomes" id="UP000600080">
    <property type="component" value="Unassembled WGS sequence"/>
</dbReference>
<evidence type="ECO:0000313" key="5">
    <source>
        <dbReference type="Proteomes" id="UP000600080"/>
    </source>
</evidence>
<protein>
    <recommendedName>
        <fullName evidence="2">Anti-sigma factor antagonist</fullName>
    </recommendedName>
</protein>
<evidence type="ECO:0000256" key="1">
    <source>
        <dbReference type="ARBA" id="ARBA00009013"/>
    </source>
</evidence>
<evidence type="ECO:0000259" key="3">
    <source>
        <dbReference type="PROSITE" id="PS50801"/>
    </source>
</evidence>
<dbReference type="Gene3D" id="3.30.750.24">
    <property type="entry name" value="STAS domain"/>
    <property type="match status" value="1"/>
</dbReference>
<dbReference type="InterPro" id="IPR036513">
    <property type="entry name" value="STAS_dom_sf"/>
</dbReference>
<sequence length="118" mass="12332">MLVPASSVRRTGDCGPWAVVVLAGEVDLCLVPELREVIDALTAEDRAWLVLDLEQVTFMDSSGLGVLVYGIRGAEALGGGLRLAGPGVQVRRLLELTGLDGVVEVYEDVAGACKAPGQ</sequence>
<keyword evidence="5" id="KW-1185">Reference proteome</keyword>
<reference evidence="5" key="1">
    <citation type="journal article" date="2019" name="Int. J. Syst. Evol. Microbiol.">
        <title>The Global Catalogue of Microorganisms (GCM) 10K type strain sequencing project: providing services to taxonomists for standard genome sequencing and annotation.</title>
        <authorList>
            <consortium name="The Broad Institute Genomics Platform"/>
            <consortium name="The Broad Institute Genome Sequencing Center for Infectious Disease"/>
            <person name="Wu L."/>
            <person name="Ma J."/>
        </authorList>
    </citation>
    <scope>NUCLEOTIDE SEQUENCE [LARGE SCALE GENOMIC DNA]</scope>
    <source>
        <strain evidence="5">CGMCC 4.7323</strain>
    </source>
</reference>
<proteinExistence type="inferred from homology"/>
<feature type="domain" description="STAS" evidence="3">
    <location>
        <begin position="19"/>
        <end position="116"/>
    </location>
</feature>
<organism evidence="4 5">
    <name type="scientific">Streptomyces kronopolitis</name>
    <dbReference type="NCBI Taxonomy" id="1612435"/>
    <lineage>
        <taxon>Bacteria</taxon>
        <taxon>Bacillati</taxon>
        <taxon>Actinomycetota</taxon>
        <taxon>Actinomycetes</taxon>
        <taxon>Kitasatosporales</taxon>
        <taxon>Streptomycetaceae</taxon>
        <taxon>Streptomyces</taxon>
    </lineage>
</organism>
<dbReference type="PROSITE" id="PS50801">
    <property type="entry name" value="STAS"/>
    <property type="match status" value="1"/>
</dbReference>
<dbReference type="CDD" id="cd07043">
    <property type="entry name" value="STAS_anti-anti-sigma_factors"/>
    <property type="match status" value="1"/>
</dbReference>
<evidence type="ECO:0000256" key="2">
    <source>
        <dbReference type="RuleBase" id="RU003749"/>
    </source>
</evidence>
<dbReference type="RefSeq" id="WP_229699615.1">
    <property type="nucleotide sequence ID" value="NZ_BMND01000001.1"/>
</dbReference>
<dbReference type="InterPro" id="IPR003658">
    <property type="entry name" value="Anti-sigma_ant"/>
</dbReference>
<evidence type="ECO:0000313" key="4">
    <source>
        <dbReference type="EMBL" id="GGN32605.1"/>
    </source>
</evidence>